<evidence type="ECO:0000313" key="13">
    <source>
        <dbReference type="EMBL" id="JAP56191.1"/>
    </source>
</evidence>
<evidence type="ECO:0000256" key="7">
    <source>
        <dbReference type="ARBA" id="ARBA00023273"/>
    </source>
</evidence>
<accession>A0A0X3PWF8</accession>
<dbReference type="GO" id="GO:0042073">
    <property type="term" value="P:intraciliary transport"/>
    <property type="evidence" value="ECO:0007669"/>
    <property type="project" value="TreeGrafter"/>
</dbReference>
<keyword evidence="6" id="KW-0206">Cytoskeleton</keyword>
<sequence length="520" mass="57647">MISLIRSTGVMKGLFTSEEMHADNVKEKEAKVQFLKKVLEFIAVVHTRVPPIRISSIIAGKEADKTNLLLQLLAEAVNRGINNAECVAKVLSNIPESTEPPTRTDGDKKIENGASSKKVVVPEGSKRQSDVERRTERPKRSGEETRTVDKDEMQSKHADKSKSKKTADSRRTPRDQKAHEKANEGEETKRIEDLSERTGAASSASQQARSQPRSPASRKNTPSLKRENSPQVKLVPTADSPTNQKICRPPSATGKRKPLEVIKSKTARHSSLQEQSELEKKTSPVEQQRNGIKDLPPPESADSQLVEGAPSAPPISGLLTENQVDSDDDDSFIIEESGSGVHMARGGLGLGDDLNDEDKQHGILVTKILQSKEELGDGSFVPGERGASKGPAALTVTVDEAARKRERQATEREMERLSQALQSLTRSALPLGKLVDFLQEDLESMQTEYREWKAEDQRLQLQLNMVLNQTDSNLDPLREELRQLEEKKLKYRQTIANLKANIFRNDAAIQKMVTQAVERS</sequence>
<dbReference type="GO" id="GO:0008017">
    <property type="term" value="F:microtubule binding"/>
    <property type="evidence" value="ECO:0007669"/>
    <property type="project" value="InterPro"/>
</dbReference>
<gene>
    <name evidence="13" type="ORF">TR143637</name>
</gene>
<dbReference type="GO" id="GO:0060271">
    <property type="term" value="P:cilium assembly"/>
    <property type="evidence" value="ECO:0007669"/>
    <property type="project" value="TreeGrafter"/>
</dbReference>
<feature type="domain" description="TRAF3-interacting protein 1 C-terminal" evidence="12">
    <location>
        <begin position="357"/>
        <end position="514"/>
    </location>
</feature>
<dbReference type="EMBL" id="GEEE01007034">
    <property type="protein sequence ID" value="JAP56191.1"/>
    <property type="molecule type" value="Transcribed_RNA"/>
</dbReference>
<dbReference type="Pfam" id="PF10243">
    <property type="entry name" value="MIP-T3"/>
    <property type="match status" value="1"/>
</dbReference>
<feature type="compositionally biased region" description="Acidic residues" evidence="10">
    <location>
        <begin position="324"/>
        <end position="333"/>
    </location>
</feature>
<keyword evidence="3" id="KW-0963">Cytoplasm</keyword>
<dbReference type="PANTHER" id="PTHR31363:SF0">
    <property type="entry name" value="TRAF3-INTERACTING PROTEIN 1"/>
    <property type="match status" value="1"/>
</dbReference>
<evidence type="ECO:0000259" key="11">
    <source>
        <dbReference type="Pfam" id="PF10243"/>
    </source>
</evidence>
<dbReference type="GO" id="GO:0030992">
    <property type="term" value="C:intraciliary transport particle B"/>
    <property type="evidence" value="ECO:0007669"/>
    <property type="project" value="TreeGrafter"/>
</dbReference>
<evidence type="ECO:0000256" key="9">
    <source>
        <dbReference type="SAM" id="Coils"/>
    </source>
</evidence>
<reference evidence="13" key="1">
    <citation type="submission" date="2016-01" db="EMBL/GenBank/DDBJ databases">
        <title>Reference transcriptome for the parasite Schistocephalus solidus: insights into the molecular evolution of parasitism.</title>
        <authorList>
            <person name="Hebert F.O."/>
            <person name="Grambauer S."/>
            <person name="Barber I."/>
            <person name="Landry C.R."/>
            <person name="Aubin-Horth N."/>
        </authorList>
    </citation>
    <scope>NUCLEOTIDE SEQUENCE</scope>
</reference>
<dbReference type="InterPro" id="IPR042576">
    <property type="entry name" value="TRAF3IP1_N_sf"/>
</dbReference>
<dbReference type="InterPro" id="IPR018799">
    <property type="entry name" value="TRAF3IP1"/>
</dbReference>
<protein>
    <recommendedName>
        <fullName evidence="14">TRAF3-interacting protein 1</fullName>
    </recommendedName>
</protein>
<evidence type="ECO:0000256" key="8">
    <source>
        <dbReference type="ARBA" id="ARBA00043971"/>
    </source>
</evidence>
<dbReference type="InterPro" id="IPR040468">
    <property type="entry name" value="TRAF3IP1_N"/>
</dbReference>
<dbReference type="GO" id="GO:0036064">
    <property type="term" value="C:ciliary basal body"/>
    <property type="evidence" value="ECO:0007669"/>
    <property type="project" value="TreeGrafter"/>
</dbReference>
<feature type="compositionally biased region" description="Basic and acidic residues" evidence="10">
    <location>
        <begin position="124"/>
        <end position="196"/>
    </location>
</feature>
<evidence type="ECO:0000256" key="5">
    <source>
        <dbReference type="ARBA" id="ARBA00023054"/>
    </source>
</evidence>
<evidence type="ECO:0008006" key="14">
    <source>
        <dbReference type="Google" id="ProtNLM"/>
    </source>
</evidence>
<dbReference type="GO" id="GO:0005930">
    <property type="term" value="C:axoneme"/>
    <property type="evidence" value="ECO:0007669"/>
    <property type="project" value="UniProtKB-SubCell"/>
</dbReference>
<dbReference type="GO" id="GO:0070507">
    <property type="term" value="P:regulation of microtubule cytoskeleton organization"/>
    <property type="evidence" value="ECO:0007669"/>
    <property type="project" value="TreeGrafter"/>
</dbReference>
<dbReference type="AlphaFoldDB" id="A0A0X3PWF8"/>
<dbReference type="Gene3D" id="1.10.418.50">
    <property type="entry name" value="Microtubule-binding protein MIP-T3"/>
    <property type="match status" value="1"/>
</dbReference>
<keyword evidence="5 9" id="KW-0175">Coiled coil</keyword>
<evidence type="ECO:0000256" key="3">
    <source>
        <dbReference type="ARBA" id="ARBA00022490"/>
    </source>
</evidence>
<comment type="similarity">
    <text evidence="8">Belongs to the TRAF3IP1 family.</text>
</comment>
<keyword evidence="4" id="KW-0970">Cilium biogenesis/degradation</keyword>
<dbReference type="PANTHER" id="PTHR31363">
    <property type="entry name" value="TRAF3-INTERACTING PROTEIN 1"/>
    <property type="match status" value="1"/>
</dbReference>
<name>A0A0X3PWF8_SCHSO</name>
<feature type="region of interest" description="Disordered" evidence="10">
    <location>
        <begin position="95"/>
        <end position="333"/>
    </location>
</feature>
<dbReference type="Pfam" id="PF17749">
    <property type="entry name" value="MIP-T3_C"/>
    <property type="match status" value="1"/>
</dbReference>
<organism evidence="13">
    <name type="scientific">Schistocephalus solidus</name>
    <name type="common">Tapeworm</name>
    <dbReference type="NCBI Taxonomy" id="70667"/>
    <lineage>
        <taxon>Eukaryota</taxon>
        <taxon>Metazoa</taxon>
        <taxon>Spiralia</taxon>
        <taxon>Lophotrochozoa</taxon>
        <taxon>Platyhelminthes</taxon>
        <taxon>Cestoda</taxon>
        <taxon>Eucestoda</taxon>
        <taxon>Diphyllobothriidea</taxon>
        <taxon>Diphyllobothriidae</taxon>
        <taxon>Schistocephalus</taxon>
    </lineage>
</organism>
<dbReference type="InterPro" id="IPR041476">
    <property type="entry name" value="TRAF3IP1_C"/>
</dbReference>
<feature type="domain" description="TRAF3-interacting protein 1 N-terminal" evidence="11">
    <location>
        <begin position="2"/>
        <end position="76"/>
    </location>
</feature>
<evidence type="ECO:0000256" key="1">
    <source>
        <dbReference type="ARBA" id="ARBA00004120"/>
    </source>
</evidence>
<feature type="compositionally biased region" description="Low complexity" evidence="10">
    <location>
        <begin position="200"/>
        <end position="218"/>
    </location>
</feature>
<comment type="subcellular location">
    <subcellularLocation>
        <location evidence="2">Cytoplasm</location>
        <location evidence="2">Cytoskeleton</location>
        <location evidence="2">Cilium axoneme</location>
    </subcellularLocation>
    <subcellularLocation>
        <location evidence="1">Cytoplasm</location>
        <location evidence="1">Cytoskeleton</location>
        <location evidence="1">Cilium basal body</location>
    </subcellularLocation>
</comment>
<evidence type="ECO:0000256" key="6">
    <source>
        <dbReference type="ARBA" id="ARBA00023212"/>
    </source>
</evidence>
<evidence type="ECO:0000256" key="2">
    <source>
        <dbReference type="ARBA" id="ARBA00004430"/>
    </source>
</evidence>
<evidence type="ECO:0000259" key="12">
    <source>
        <dbReference type="Pfam" id="PF17749"/>
    </source>
</evidence>
<evidence type="ECO:0000256" key="10">
    <source>
        <dbReference type="SAM" id="MobiDB-lite"/>
    </source>
</evidence>
<keyword evidence="7" id="KW-0966">Cell projection</keyword>
<evidence type="ECO:0000256" key="4">
    <source>
        <dbReference type="ARBA" id="ARBA00022794"/>
    </source>
</evidence>
<feature type="compositionally biased region" description="Basic and acidic residues" evidence="10">
    <location>
        <begin position="102"/>
        <end position="111"/>
    </location>
</feature>
<feature type="coiled-coil region" evidence="9">
    <location>
        <begin position="400"/>
        <end position="501"/>
    </location>
</feature>
<proteinExistence type="inferred from homology"/>